<dbReference type="InterPro" id="IPR011095">
    <property type="entry name" value="Dala_Dala_lig_C"/>
</dbReference>
<evidence type="ECO:0000256" key="7">
    <source>
        <dbReference type="ARBA" id="ARBA00022840"/>
    </source>
</evidence>
<keyword evidence="11" id="KW-0464">Manganese</keyword>
<evidence type="ECO:0000256" key="4">
    <source>
        <dbReference type="ARBA" id="ARBA00022598"/>
    </source>
</evidence>
<dbReference type="InterPro" id="IPR005905">
    <property type="entry name" value="D_ala_D_ala"/>
</dbReference>
<dbReference type="SUPFAM" id="SSF52440">
    <property type="entry name" value="PreATP-grasp domain"/>
    <property type="match status" value="1"/>
</dbReference>
<evidence type="ECO:0000256" key="11">
    <source>
        <dbReference type="ARBA" id="ARBA00023211"/>
    </source>
</evidence>
<keyword evidence="12 13" id="KW-0961">Cell wall biogenesis/degradation</keyword>
<evidence type="ECO:0000313" key="16">
    <source>
        <dbReference type="EMBL" id="MFC4804743.1"/>
    </source>
</evidence>
<dbReference type="PROSITE" id="PS00844">
    <property type="entry name" value="DALA_DALA_LIGASE_2"/>
    <property type="match status" value="1"/>
</dbReference>
<proteinExistence type="inferred from homology"/>
<dbReference type="EC" id="6.3.2.4" evidence="13"/>
<keyword evidence="13" id="KW-0963">Cytoplasm</keyword>
<dbReference type="Pfam" id="PF07478">
    <property type="entry name" value="Dala_Dala_lig_C"/>
    <property type="match status" value="1"/>
</dbReference>
<dbReference type="Pfam" id="PF01820">
    <property type="entry name" value="Dala_Dala_lig_N"/>
    <property type="match status" value="1"/>
</dbReference>
<evidence type="ECO:0000256" key="14">
    <source>
        <dbReference type="PROSITE-ProRule" id="PRU00409"/>
    </source>
</evidence>
<dbReference type="RefSeq" id="WP_379788258.1">
    <property type="nucleotide sequence ID" value="NZ_JBHSHL010000022.1"/>
</dbReference>
<dbReference type="InterPro" id="IPR011127">
    <property type="entry name" value="Dala_Dala_lig_N"/>
</dbReference>
<dbReference type="EMBL" id="JBHSHL010000022">
    <property type="protein sequence ID" value="MFC4804743.1"/>
    <property type="molecule type" value="Genomic_DNA"/>
</dbReference>
<evidence type="ECO:0000256" key="5">
    <source>
        <dbReference type="ARBA" id="ARBA00022723"/>
    </source>
</evidence>
<dbReference type="PIRSF" id="PIRSF039102">
    <property type="entry name" value="Ddl/VanB"/>
    <property type="match status" value="1"/>
</dbReference>
<keyword evidence="5" id="KW-0479">Metal-binding</keyword>
<dbReference type="PROSITE" id="PS50975">
    <property type="entry name" value="ATP_GRASP"/>
    <property type="match status" value="1"/>
</dbReference>
<dbReference type="InterPro" id="IPR016185">
    <property type="entry name" value="PreATP-grasp_dom_sf"/>
</dbReference>
<dbReference type="PANTHER" id="PTHR23132:SF25">
    <property type="entry name" value="D-ALANINE--D-ALANINE LIGASE A"/>
    <property type="match status" value="1"/>
</dbReference>
<dbReference type="Gene3D" id="3.30.1490.20">
    <property type="entry name" value="ATP-grasp fold, A domain"/>
    <property type="match status" value="1"/>
</dbReference>
<dbReference type="PANTHER" id="PTHR23132">
    <property type="entry name" value="D-ALANINE--D-ALANINE LIGASE"/>
    <property type="match status" value="1"/>
</dbReference>
<dbReference type="NCBIfam" id="TIGR01205">
    <property type="entry name" value="D_ala_D_alaTIGR"/>
    <property type="match status" value="1"/>
</dbReference>
<organism evidence="16 17">
    <name type="scientific">Filifactor villosus</name>
    <dbReference type="NCBI Taxonomy" id="29374"/>
    <lineage>
        <taxon>Bacteria</taxon>
        <taxon>Bacillati</taxon>
        <taxon>Bacillota</taxon>
        <taxon>Clostridia</taxon>
        <taxon>Peptostreptococcales</taxon>
        <taxon>Filifactoraceae</taxon>
        <taxon>Filifactor</taxon>
    </lineage>
</organism>
<comment type="pathway">
    <text evidence="13">Cell wall biogenesis; peptidoglycan biosynthesis.</text>
</comment>
<keyword evidence="4 13" id="KW-0436">Ligase</keyword>
<evidence type="ECO:0000256" key="3">
    <source>
        <dbReference type="ARBA" id="ARBA00010871"/>
    </source>
</evidence>
<dbReference type="InterPro" id="IPR013815">
    <property type="entry name" value="ATP_grasp_subdomain_1"/>
</dbReference>
<comment type="caution">
    <text evidence="16">The sequence shown here is derived from an EMBL/GenBank/DDBJ whole genome shotgun (WGS) entry which is preliminary data.</text>
</comment>
<dbReference type="PROSITE" id="PS00843">
    <property type="entry name" value="DALA_DALA_LIGASE_1"/>
    <property type="match status" value="1"/>
</dbReference>
<comment type="similarity">
    <text evidence="3 13">Belongs to the D-alanine--D-alanine ligase family.</text>
</comment>
<name>A0ABV9QLF7_9FIRM</name>
<keyword evidence="17" id="KW-1185">Reference proteome</keyword>
<evidence type="ECO:0000256" key="12">
    <source>
        <dbReference type="ARBA" id="ARBA00023316"/>
    </source>
</evidence>
<dbReference type="Gene3D" id="3.30.470.20">
    <property type="entry name" value="ATP-grasp fold, B domain"/>
    <property type="match status" value="1"/>
</dbReference>
<keyword evidence="9 13" id="KW-0133">Cell shape</keyword>
<dbReference type="HAMAP" id="MF_00047">
    <property type="entry name" value="Dala_Dala_lig"/>
    <property type="match status" value="1"/>
</dbReference>
<dbReference type="SUPFAM" id="SSF56059">
    <property type="entry name" value="Glutathione synthetase ATP-binding domain-like"/>
    <property type="match status" value="1"/>
</dbReference>
<sequence>MKDKIKVGILFGGQSAEHEVSCRSAEFVYRSIDRERFEPFLIGIDKEGRYHYLKGHEDSLLNCTWTEYVEDDRVCFSQGDQAFFMETGGEKVFLDVAFPVLHGPNGEDGKLQGLFEFTGLPYVGCNTISSAICMDKDMTKKLMAAEGISQVPYFCLYEEDENSDEDVATRASDIGYPVFVKPCNMGSSVGVSKVEGEEELFEAIAEAFKYDDKVLVEKGLDVLELEVAAFGKRNDFKLSTVGAIRPNETFYDYETKYLTNDAEFDIPAPLSKKEEEELRGMAKKAFRAAMCYGLSRIDFLMDRKDKKIYFNEINTLPGFTAISLYPKLMEFDGMGPMQLISGLIDLALERGGRL</sequence>
<evidence type="ECO:0000256" key="13">
    <source>
        <dbReference type="HAMAP-Rule" id="MF_00047"/>
    </source>
</evidence>
<reference evidence="17" key="1">
    <citation type="journal article" date="2019" name="Int. J. Syst. Evol. Microbiol.">
        <title>The Global Catalogue of Microorganisms (GCM) 10K type strain sequencing project: providing services to taxonomists for standard genome sequencing and annotation.</title>
        <authorList>
            <consortium name="The Broad Institute Genomics Platform"/>
            <consortium name="The Broad Institute Genome Sequencing Center for Infectious Disease"/>
            <person name="Wu L."/>
            <person name="Ma J."/>
        </authorList>
    </citation>
    <scope>NUCLEOTIDE SEQUENCE [LARGE SCALE GENOMIC DNA]</scope>
    <source>
        <strain evidence="17">CCUG 46385</strain>
    </source>
</reference>
<keyword evidence="7 14" id="KW-0067">ATP-binding</keyword>
<accession>A0ABV9QLF7</accession>
<comment type="cofactor">
    <cofactor evidence="1">
        <name>Mn(2+)</name>
        <dbReference type="ChEBI" id="CHEBI:29035"/>
    </cofactor>
</comment>
<dbReference type="GO" id="GO:0016874">
    <property type="term" value="F:ligase activity"/>
    <property type="evidence" value="ECO:0007669"/>
    <property type="project" value="UniProtKB-KW"/>
</dbReference>
<comment type="function">
    <text evidence="13">Cell wall formation.</text>
</comment>
<dbReference type="InterPro" id="IPR011761">
    <property type="entry name" value="ATP-grasp"/>
</dbReference>
<evidence type="ECO:0000256" key="9">
    <source>
        <dbReference type="ARBA" id="ARBA00022960"/>
    </source>
</evidence>
<gene>
    <name evidence="13" type="primary">ddl</name>
    <name evidence="16" type="ORF">ACFO4R_06560</name>
</gene>
<keyword evidence="10 13" id="KW-0573">Peptidoglycan synthesis</keyword>
<evidence type="ECO:0000256" key="6">
    <source>
        <dbReference type="ARBA" id="ARBA00022741"/>
    </source>
</evidence>
<comment type="subcellular location">
    <subcellularLocation>
        <location evidence="13">Cytoplasm</location>
    </subcellularLocation>
</comment>
<keyword evidence="6 14" id="KW-0547">Nucleotide-binding</keyword>
<evidence type="ECO:0000313" key="17">
    <source>
        <dbReference type="Proteomes" id="UP001595916"/>
    </source>
</evidence>
<comment type="catalytic activity">
    <reaction evidence="13">
        <text>2 D-alanine + ATP = D-alanyl-D-alanine + ADP + phosphate + H(+)</text>
        <dbReference type="Rhea" id="RHEA:11224"/>
        <dbReference type="ChEBI" id="CHEBI:15378"/>
        <dbReference type="ChEBI" id="CHEBI:30616"/>
        <dbReference type="ChEBI" id="CHEBI:43474"/>
        <dbReference type="ChEBI" id="CHEBI:57416"/>
        <dbReference type="ChEBI" id="CHEBI:57822"/>
        <dbReference type="ChEBI" id="CHEBI:456216"/>
        <dbReference type="EC" id="6.3.2.4"/>
    </reaction>
</comment>
<dbReference type="InterPro" id="IPR000291">
    <property type="entry name" value="D-Ala_lig_Van_CS"/>
</dbReference>
<dbReference type="Gene3D" id="3.40.50.20">
    <property type="match status" value="1"/>
</dbReference>
<keyword evidence="8" id="KW-0460">Magnesium</keyword>
<dbReference type="Proteomes" id="UP001595916">
    <property type="component" value="Unassembled WGS sequence"/>
</dbReference>
<feature type="domain" description="ATP-grasp" evidence="15">
    <location>
        <begin position="140"/>
        <end position="345"/>
    </location>
</feature>
<comment type="cofactor">
    <cofactor evidence="2">
        <name>Mg(2+)</name>
        <dbReference type="ChEBI" id="CHEBI:18420"/>
    </cofactor>
</comment>
<evidence type="ECO:0000256" key="2">
    <source>
        <dbReference type="ARBA" id="ARBA00001946"/>
    </source>
</evidence>
<dbReference type="NCBIfam" id="NF002528">
    <property type="entry name" value="PRK01966.1-4"/>
    <property type="match status" value="1"/>
</dbReference>
<evidence type="ECO:0000259" key="15">
    <source>
        <dbReference type="PROSITE" id="PS50975"/>
    </source>
</evidence>
<evidence type="ECO:0000256" key="8">
    <source>
        <dbReference type="ARBA" id="ARBA00022842"/>
    </source>
</evidence>
<evidence type="ECO:0000256" key="10">
    <source>
        <dbReference type="ARBA" id="ARBA00022984"/>
    </source>
</evidence>
<evidence type="ECO:0000256" key="1">
    <source>
        <dbReference type="ARBA" id="ARBA00001936"/>
    </source>
</evidence>
<protein>
    <recommendedName>
        <fullName evidence="13">D-alanine--D-alanine ligase</fullName>
        <ecNumber evidence="13">6.3.2.4</ecNumber>
    </recommendedName>
    <alternativeName>
        <fullName evidence="13">D-Ala-D-Ala ligase</fullName>
    </alternativeName>
    <alternativeName>
        <fullName evidence="13">D-alanylalanine synthetase</fullName>
    </alternativeName>
</protein>